<accession>A0ABR2KQ34</accession>
<keyword evidence="2" id="KW-0812">Transmembrane</keyword>
<feature type="chain" id="PRO_5047089661" description="Transmembrane protein" evidence="3">
    <location>
        <begin position="18"/>
        <end position="1118"/>
    </location>
</feature>
<organism evidence="4 5">
    <name type="scientific">Tritrichomonas musculus</name>
    <dbReference type="NCBI Taxonomy" id="1915356"/>
    <lineage>
        <taxon>Eukaryota</taxon>
        <taxon>Metamonada</taxon>
        <taxon>Parabasalia</taxon>
        <taxon>Tritrichomonadida</taxon>
        <taxon>Tritrichomonadidae</taxon>
        <taxon>Tritrichomonas</taxon>
    </lineage>
</organism>
<protein>
    <recommendedName>
        <fullName evidence="6">Transmembrane protein</fullName>
    </recommendedName>
</protein>
<evidence type="ECO:0008006" key="6">
    <source>
        <dbReference type="Google" id="ProtNLM"/>
    </source>
</evidence>
<sequence>MLLFLFQISCSIDICFSTNHNGICSNNIFTVSSFDKIENIINLLNLQNDAEKHLNIYIDNTYKTPLLLNLNNFQLNSFTATLKGIKDSSFAVIDFCGRSYDDKSVFSYDGVTIHPKNVVGLSVGCIYSQNVDFQFPGFDSGKIFSKQLNRKKNLKSIISFDSSEGYTVFEFQLFPNFNHVLIKEDSIIISIEGQQGSMTIGGLRKGTAFLFQEERYQYPPMTIITDVTSEEADLPFFCLRCVKPTQLIIGKFPKQPNGIPPIGLDIQTSDEITVTGKSGVYSQFVLFDTKPLIKKTLKVNHADICPYHYGNDKKDQITLLFKDLAINYGSILKVSNSDISIQTDQIQSTAYSLRNVHQFESYDNNKFQQVPLSHGMNYLKLTDHQFTISEGPDKSPIFQINSSPNLNILVLQKDDSPASLTIDTQSSVQSLNNLPNIELLFSKESTLNVISNLEKDQDSHFQLYGDNLGKPVTIQSSTSKSFTFGLTDDICGDFIINGAKVLLQDKPVVNVGQINIKNTEFVQMDSKSNPIVSINNLYVNADFASQIPHLYVTSNFYILGEVKNGQIFPCQQGPNVYLDIPFGFNKLEVDSLDIILTDTNHQKSVVLDNISSVGHVYFTQKISSPTLYTFELITPSTQTQDPLFGCAIFDFIDNPSVTNTVNFIGDNWNKYSNQNSPIIELRTSRKLSVQFNGIIPAKIVNKPGGELTLIPSKTTFGFTELDLSGKTIISSSNKDNFIIFLNTFTINSTATFPLDRRTEINTKNINFELGAFSIIKSSKLEIVSELTDVTLRGDTELKTDFSLTYGGNSTKNFVLLGPTASCSLSIEDSNINYRRDQHVLTFQKFDNVTNIIISAKDSKIETEITSFHLNINSTFVFDNTIPLKGVAVMEYNSVIYARNDGKMIFSPKHDFITYYNLTNEFFPTIYAEKIPFEGKPFALSLYHPGEKELGRKFYRLVGQSVRTFCFPNFDCNDFLSCIDIEHPFKDNSYSFKPICIEHEAKNCVAFNITRDLYSPTPTRLPMPTTIAVPTKTPYIPTRTQEPTEITPPITSSDIEPDDSNNHKKKSKAGMIAGIVVGAVAVAALIGVLVWWLRRRYRNDEFISFDPSMKARLTGDNAL</sequence>
<comment type="caution">
    <text evidence="4">The sequence shown here is derived from an EMBL/GenBank/DDBJ whole genome shotgun (WGS) entry which is preliminary data.</text>
</comment>
<evidence type="ECO:0000313" key="5">
    <source>
        <dbReference type="Proteomes" id="UP001470230"/>
    </source>
</evidence>
<feature type="compositionally biased region" description="Low complexity" evidence="1">
    <location>
        <begin position="1035"/>
        <end position="1050"/>
    </location>
</feature>
<keyword evidence="2" id="KW-0472">Membrane</keyword>
<evidence type="ECO:0000256" key="3">
    <source>
        <dbReference type="SAM" id="SignalP"/>
    </source>
</evidence>
<feature type="signal peptide" evidence="3">
    <location>
        <begin position="1"/>
        <end position="17"/>
    </location>
</feature>
<dbReference type="Proteomes" id="UP001470230">
    <property type="component" value="Unassembled WGS sequence"/>
</dbReference>
<evidence type="ECO:0000256" key="1">
    <source>
        <dbReference type="SAM" id="MobiDB-lite"/>
    </source>
</evidence>
<keyword evidence="2" id="KW-1133">Transmembrane helix</keyword>
<evidence type="ECO:0000313" key="4">
    <source>
        <dbReference type="EMBL" id="KAK8893273.1"/>
    </source>
</evidence>
<reference evidence="4 5" key="1">
    <citation type="submission" date="2024-04" db="EMBL/GenBank/DDBJ databases">
        <title>Tritrichomonas musculus Genome.</title>
        <authorList>
            <person name="Alves-Ferreira E."/>
            <person name="Grigg M."/>
            <person name="Lorenzi H."/>
            <person name="Galac M."/>
        </authorList>
    </citation>
    <scope>NUCLEOTIDE SEQUENCE [LARGE SCALE GENOMIC DNA]</scope>
    <source>
        <strain evidence="4 5">EAF2021</strain>
    </source>
</reference>
<feature type="region of interest" description="Disordered" evidence="1">
    <location>
        <begin position="1032"/>
        <end position="1064"/>
    </location>
</feature>
<gene>
    <name evidence="4" type="ORF">M9Y10_021690</name>
</gene>
<dbReference type="EMBL" id="JAPFFF010000003">
    <property type="protein sequence ID" value="KAK8893273.1"/>
    <property type="molecule type" value="Genomic_DNA"/>
</dbReference>
<evidence type="ECO:0000256" key="2">
    <source>
        <dbReference type="SAM" id="Phobius"/>
    </source>
</evidence>
<keyword evidence="3" id="KW-0732">Signal</keyword>
<proteinExistence type="predicted"/>
<keyword evidence="5" id="KW-1185">Reference proteome</keyword>
<name>A0ABR2KQ34_9EUKA</name>
<feature type="transmembrane region" description="Helical" evidence="2">
    <location>
        <begin position="1068"/>
        <end position="1092"/>
    </location>
</feature>